<name>A0A146KET6_9EUKA</name>
<dbReference type="InterPro" id="IPR010920">
    <property type="entry name" value="LSM_dom_sf"/>
</dbReference>
<keyword evidence="2" id="KW-0687">Ribonucleoprotein</keyword>
<feature type="non-terminal residue" evidence="2">
    <location>
        <position position="1"/>
    </location>
</feature>
<dbReference type="InterPro" id="IPR001163">
    <property type="entry name" value="Sm_dom_euk/arc"/>
</dbReference>
<feature type="non-terminal residue" evidence="2">
    <location>
        <position position="122"/>
    </location>
</feature>
<dbReference type="Pfam" id="PF01423">
    <property type="entry name" value="LSM"/>
    <property type="match status" value="1"/>
</dbReference>
<accession>A0A146KET6</accession>
<feature type="domain" description="Sm" evidence="1">
    <location>
        <begin position="1"/>
        <end position="71"/>
    </location>
</feature>
<dbReference type="SMART" id="SM00651">
    <property type="entry name" value="Sm"/>
    <property type="match status" value="1"/>
</dbReference>
<dbReference type="InterPro" id="IPR047575">
    <property type="entry name" value="Sm"/>
</dbReference>
<protein>
    <submittedName>
        <fullName evidence="2">Small nuclear ribonucleoprotein</fullName>
    </submittedName>
</protein>
<sequence length="122" mass="14118">QYQVKNYIGKVVEVQTKNSRFQGQVLASDRFFNLVLQDTIEINDKTSQKRLLGLIVLRGDQIQYMIPSQFELMQINKQDSEINKKEIQTQHQTQQKEEQVNIKPKIQIPGLRGLPGLPGLKK</sequence>
<dbReference type="GO" id="GO:1990904">
    <property type="term" value="C:ribonucleoprotein complex"/>
    <property type="evidence" value="ECO:0007669"/>
    <property type="project" value="UniProtKB-KW"/>
</dbReference>
<dbReference type="GO" id="GO:0003723">
    <property type="term" value="F:RNA binding"/>
    <property type="evidence" value="ECO:0007669"/>
    <property type="project" value="InterPro"/>
</dbReference>
<dbReference type="EMBL" id="GDID01002787">
    <property type="protein sequence ID" value="JAP93819.1"/>
    <property type="molecule type" value="Transcribed_RNA"/>
</dbReference>
<dbReference type="Gene3D" id="2.30.30.100">
    <property type="match status" value="1"/>
</dbReference>
<dbReference type="AlphaFoldDB" id="A0A146KET6"/>
<proteinExistence type="predicted"/>
<organism evidence="2">
    <name type="scientific">Trepomonas sp. PC1</name>
    <dbReference type="NCBI Taxonomy" id="1076344"/>
    <lineage>
        <taxon>Eukaryota</taxon>
        <taxon>Metamonada</taxon>
        <taxon>Diplomonadida</taxon>
        <taxon>Hexamitidae</taxon>
        <taxon>Hexamitinae</taxon>
        <taxon>Trepomonas</taxon>
    </lineage>
</organism>
<evidence type="ECO:0000313" key="2">
    <source>
        <dbReference type="EMBL" id="JAP93819.1"/>
    </source>
</evidence>
<reference evidence="2" key="1">
    <citation type="submission" date="2015-07" db="EMBL/GenBank/DDBJ databases">
        <title>Adaptation to a free-living lifestyle via gene acquisitions in the diplomonad Trepomonas sp. PC1.</title>
        <authorList>
            <person name="Xu F."/>
            <person name="Jerlstrom-Hultqvist J."/>
            <person name="Kolisko M."/>
            <person name="Simpson A.G.B."/>
            <person name="Roger A.J."/>
            <person name="Svard S.G."/>
            <person name="Andersson J.O."/>
        </authorList>
    </citation>
    <scope>NUCLEOTIDE SEQUENCE</scope>
    <source>
        <strain evidence="2">PC1</strain>
    </source>
</reference>
<dbReference type="PROSITE" id="PS52002">
    <property type="entry name" value="SM"/>
    <property type="match status" value="1"/>
</dbReference>
<dbReference type="SUPFAM" id="SSF50182">
    <property type="entry name" value="Sm-like ribonucleoproteins"/>
    <property type="match status" value="1"/>
</dbReference>
<evidence type="ECO:0000259" key="1">
    <source>
        <dbReference type="PROSITE" id="PS52002"/>
    </source>
</evidence>
<gene>
    <name evidence="2" type="ORF">TPC1_13741</name>
</gene>